<dbReference type="EMBL" id="BMSC01000011">
    <property type="protein sequence ID" value="GGU79264.1"/>
    <property type="molecule type" value="Genomic_DNA"/>
</dbReference>
<dbReference type="EMBL" id="BLLO01000031">
    <property type="protein sequence ID" value="GFH80866.1"/>
    <property type="molecule type" value="Genomic_DNA"/>
</dbReference>
<reference evidence="2" key="1">
    <citation type="journal article" date="2014" name="Int. J. Syst. Evol. Microbiol.">
        <title>Complete genome sequence of Corynebacterium casei LMG S-19264T (=DSM 44701T), isolated from a smear-ripened cheese.</title>
        <authorList>
            <consortium name="US DOE Joint Genome Institute (JGI-PGF)"/>
            <person name="Walter F."/>
            <person name="Albersmeier A."/>
            <person name="Kalinowski J."/>
            <person name="Ruckert C."/>
        </authorList>
    </citation>
    <scope>NUCLEOTIDE SEQUENCE</scope>
    <source>
        <strain evidence="2">JCM 4136</strain>
    </source>
</reference>
<evidence type="ECO:0000313" key="1">
    <source>
        <dbReference type="EMBL" id="GFH80866.1"/>
    </source>
</evidence>
<dbReference type="Proteomes" id="UP000660975">
    <property type="component" value="Unassembled WGS sequence"/>
</dbReference>
<dbReference type="AlphaFoldDB" id="A0A8H9HQN1"/>
<dbReference type="Proteomes" id="UP000480804">
    <property type="component" value="Unassembled WGS sequence"/>
</dbReference>
<evidence type="ECO:0000313" key="4">
    <source>
        <dbReference type="Proteomes" id="UP000660975"/>
    </source>
</evidence>
<gene>
    <name evidence="2" type="ORF">GCM10010227_36730</name>
    <name evidence="1" type="ORF">Sgou_55360</name>
</gene>
<reference evidence="2" key="3">
    <citation type="submission" date="2020-09" db="EMBL/GenBank/DDBJ databases">
        <authorList>
            <person name="Sun Q."/>
            <person name="Ohkuma M."/>
        </authorList>
    </citation>
    <scope>NUCLEOTIDE SEQUENCE</scope>
    <source>
        <strain evidence="2">JCM 4136</strain>
    </source>
</reference>
<reference evidence="1 3" key="2">
    <citation type="submission" date="2020-02" db="EMBL/GenBank/DDBJ databases">
        <title>Whole genome shotgun sequence of Streptomyces gougerotii NBRC 13043.</title>
        <authorList>
            <person name="Ichikawa N."/>
            <person name="Komaki H."/>
            <person name="Tamura T."/>
        </authorList>
    </citation>
    <scope>NUCLEOTIDE SEQUENCE [LARGE SCALE GENOMIC DNA]</scope>
    <source>
        <strain evidence="1 3">NBRC 13043</strain>
    </source>
</reference>
<organism evidence="2 4">
    <name type="scientific">Streptomyces gougerotii</name>
    <dbReference type="NCBI Taxonomy" id="53448"/>
    <lineage>
        <taxon>Bacteria</taxon>
        <taxon>Bacillati</taxon>
        <taxon>Actinomycetota</taxon>
        <taxon>Actinomycetes</taxon>
        <taxon>Kitasatosporales</taxon>
        <taxon>Streptomycetaceae</taxon>
        <taxon>Streptomyces</taxon>
        <taxon>Streptomyces diastaticus group</taxon>
    </lineage>
</organism>
<evidence type="ECO:0000313" key="3">
    <source>
        <dbReference type="Proteomes" id="UP000480804"/>
    </source>
</evidence>
<name>A0A8H9HQN1_9ACTN</name>
<proteinExistence type="predicted"/>
<accession>A0A8H9HQN1</accession>
<keyword evidence="3" id="KW-1185">Reference proteome</keyword>
<protein>
    <submittedName>
        <fullName evidence="2">Uncharacterized protein</fullName>
    </submittedName>
</protein>
<sequence>MVLPVSACPAPGGGLGIATGPPGGSCTCPVPSGGTEAGGTGTVGAPCPGCGVRPEGTPPTKPGGWAGCGGRGGGAGCGGGLPCGQSALAVAGWG</sequence>
<evidence type="ECO:0000313" key="2">
    <source>
        <dbReference type="EMBL" id="GGU79264.1"/>
    </source>
</evidence>
<comment type="caution">
    <text evidence="2">The sequence shown here is derived from an EMBL/GenBank/DDBJ whole genome shotgun (WGS) entry which is preliminary data.</text>
</comment>